<dbReference type="Ensembl" id="ENSOSIT00000024275.1">
    <property type="protein sequence ID" value="ENSOSIP00000022981.1"/>
    <property type="gene ID" value="ENSOSIG00000012083.1"/>
</dbReference>
<proteinExistence type="predicted"/>
<dbReference type="AlphaFoldDB" id="A0A8C7Y6K9"/>
<reference evidence="1" key="2">
    <citation type="submission" date="2025-09" db="UniProtKB">
        <authorList>
            <consortium name="Ensembl"/>
        </authorList>
    </citation>
    <scope>IDENTIFICATION</scope>
</reference>
<dbReference type="PANTHER" id="PTHR13530:SF3">
    <property type="entry name" value="TBC1 DOMAIN FAMILY MEMBER 7"/>
    <property type="match status" value="1"/>
</dbReference>
<dbReference type="Gene3D" id="1.10.10.750">
    <property type="entry name" value="Ypt/Rab-GAP domain of gyp1p, domain 1"/>
    <property type="match status" value="1"/>
</dbReference>
<protein>
    <submittedName>
        <fullName evidence="1">Uncharacterized protein</fullName>
    </submittedName>
</protein>
<organism evidence="1 2">
    <name type="scientific">Oryzias sinensis</name>
    <name type="common">Chinese medaka</name>
    <dbReference type="NCBI Taxonomy" id="183150"/>
    <lineage>
        <taxon>Eukaryota</taxon>
        <taxon>Metazoa</taxon>
        <taxon>Chordata</taxon>
        <taxon>Craniata</taxon>
        <taxon>Vertebrata</taxon>
        <taxon>Euteleostomi</taxon>
        <taxon>Actinopterygii</taxon>
        <taxon>Neopterygii</taxon>
        <taxon>Teleostei</taxon>
        <taxon>Neoteleostei</taxon>
        <taxon>Acanthomorphata</taxon>
        <taxon>Ovalentaria</taxon>
        <taxon>Atherinomorphae</taxon>
        <taxon>Beloniformes</taxon>
        <taxon>Adrianichthyidae</taxon>
        <taxon>Oryziinae</taxon>
        <taxon>Oryzias</taxon>
    </lineage>
</organism>
<sequence length="48" mass="5727">MADDPQRNFRSAYYEKMGFRGVEEKKSLEILLKDNPLGRFFLLFLKLT</sequence>
<dbReference type="GO" id="GO:0032007">
    <property type="term" value="P:negative regulation of TOR signaling"/>
    <property type="evidence" value="ECO:0007669"/>
    <property type="project" value="TreeGrafter"/>
</dbReference>
<evidence type="ECO:0000313" key="2">
    <source>
        <dbReference type="Proteomes" id="UP000694383"/>
    </source>
</evidence>
<reference evidence="1" key="1">
    <citation type="submission" date="2025-08" db="UniProtKB">
        <authorList>
            <consortium name="Ensembl"/>
        </authorList>
    </citation>
    <scope>IDENTIFICATION</scope>
</reference>
<name>A0A8C7Y6K9_9TELE</name>
<dbReference type="Proteomes" id="UP000694383">
    <property type="component" value="Unplaced"/>
</dbReference>
<dbReference type="GO" id="GO:0005096">
    <property type="term" value="F:GTPase activator activity"/>
    <property type="evidence" value="ECO:0007669"/>
    <property type="project" value="TreeGrafter"/>
</dbReference>
<keyword evidence="2" id="KW-1185">Reference proteome</keyword>
<dbReference type="InterPro" id="IPR039842">
    <property type="entry name" value="TBC1D7"/>
</dbReference>
<evidence type="ECO:0000313" key="1">
    <source>
        <dbReference type="Ensembl" id="ENSOSIP00000022981.1"/>
    </source>
</evidence>
<accession>A0A8C7Y6K9</accession>
<dbReference type="PANTHER" id="PTHR13530">
    <property type="entry name" value="TBC1 DOMAIN FAMILY MEMBER 7"/>
    <property type="match status" value="1"/>
</dbReference>